<evidence type="ECO:0000256" key="1">
    <source>
        <dbReference type="ARBA" id="ARBA00022603"/>
    </source>
</evidence>
<dbReference type="SUPFAM" id="SSF53335">
    <property type="entry name" value="S-adenosyl-L-methionine-dependent methyltransferases"/>
    <property type="match status" value="1"/>
</dbReference>
<dbReference type="Proteomes" id="UP001597282">
    <property type="component" value="Unassembled WGS sequence"/>
</dbReference>
<gene>
    <name evidence="5" type="ORF">ACFQ4Y_00340</name>
</gene>
<dbReference type="PANTHER" id="PTHR43464:SF19">
    <property type="entry name" value="UBIQUINONE BIOSYNTHESIS O-METHYLTRANSFERASE, MITOCHONDRIAL"/>
    <property type="match status" value="1"/>
</dbReference>
<dbReference type="GO" id="GO:0008168">
    <property type="term" value="F:methyltransferase activity"/>
    <property type="evidence" value="ECO:0007669"/>
    <property type="project" value="UniProtKB-KW"/>
</dbReference>
<feature type="domain" description="Methyltransferase type 11" evidence="4">
    <location>
        <begin position="40"/>
        <end position="133"/>
    </location>
</feature>
<dbReference type="CDD" id="cd02440">
    <property type="entry name" value="AdoMet_MTases"/>
    <property type="match status" value="1"/>
</dbReference>
<proteinExistence type="predicted"/>
<keyword evidence="2" id="KW-0808">Transferase</keyword>
<dbReference type="InterPro" id="IPR029063">
    <property type="entry name" value="SAM-dependent_MTases_sf"/>
</dbReference>
<evidence type="ECO:0000313" key="5">
    <source>
        <dbReference type="EMBL" id="MFD1425384.1"/>
    </source>
</evidence>
<evidence type="ECO:0000313" key="6">
    <source>
        <dbReference type="Proteomes" id="UP001597282"/>
    </source>
</evidence>
<evidence type="ECO:0000256" key="3">
    <source>
        <dbReference type="ARBA" id="ARBA00022691"/>
    </source>
</evidence>
<comment type="caution">
    <text evidence="5">The sequence shown here is derived from an EMBL/GenBank/DDBJ whole genome shotgun (WGS) entry which is preliminary data.</text>
</comment>
<dbReference type="Pfam" id="PF08241">
    <property type="entry name" value="Methyltransf_11"/>
    <property type="match status" value="1"/>
</dbReference>
<dbReference type="InterPro" id="IPR013216">
    <property type="entry name" value="Methyltransf_11"/>
</dbReference>
<protein>
    <submittedName>
        <fullName evidence="5">Methyltransferase domain-containing protein</fullName>
    </submittedName>
</protein>
<keyword evidence="1 5" id="KW-0489">Methyltransferase</keyword>
<dbReference type="EMBL" id="JBHTNU010000001">
    <property type="protein sequence ID" value="MFD1425384.1"/>
    <property type="molecule type" value="Genomic_DNA"/>
</dbReference>
<accession>A0ABW4C3T3</accession>
<dbReference type="RefSeq" id="WP_380162087.1">
    <property type="nucleotide sequence ID" value="NZ_JBHTNU010000001.1"/>
</dbReference>
<dbReference type="Gene3D" id="3.40.50.150">
    <property type="entry name" value="Vaccinia Virus protein VP39"/>
    <property type="match status" value="1"/>
</dbReference>
<keyword evidence="6" id="KW-1185">Reference proteome</keyword>
<evidence type="ECO:0000256" key="2">
    <source>
        <dbReference type="ARBA" id="ARBA00022679"/>
    </source>
</evidence>
<sequence>MSIDFSHPKNKHTYAIRTASPEWKEQVREILDPQGMEVADIGCGGGIYSRALAEMGAQVTGVDPSPIMLEAAQEQSDSFPQIRWIQGSAEQTGLPAGSFHFLLMRAVIHHLRDLLSCFHEAARILRPGGILLIQDRTPADCLLPATPDHLRGFIFEMFPRLKEKEIARRHPSVEIHRALKAAGFYAPWEHPLWETRRIHRNLQDLEQDILQRQGRSILHELHDEELHRLMRHIRHRLTATDVTTDIPDRDRWTLWTTRKGGSDTQR</sequence>
<dbReference type="GO" id="GO:0032259">
    <property type="term" value="P:methylation"/>
    <property type="evidence" value="ECO:0007669"/>
    <property type="project" value="UniProtKB-KW"/>
</dbReference>
<evidence type="ECO:0000259" key="4">
    <source>
        <dbReference type="Pfam" id="PF08241"/>
    </source>
</evidence>
<reference evidence="6" key="1">
    <citation type="journal article" date="2019" name="Int. J. Syst. Evol. Microbiol.">
        <title>The Global Catalogue of Microorganisms (GCM) 10K type strain sequencing project: providing services to taxonomists for standard genome sequencing and annotation.</title>
        <authorList>
            <consortium name="The Broad Institute Genomics Platform"/>
            <consortium name="The Broad Institute Genome Sequencing Center for Infectious Disease"/>
            <person name="Wu L."/>
            <person name="Ma J."/>
        </authorList>
    </citation>
    <scope>NUCLEOTIDE SEQUENCE [LARGE SCALE GENOMIC DNA]</scope>
    <source>
        <strain evidence="6">S1</strain>
    </source>
</reference>
<keyword evidence="3" id="KW-0949">S-adenosyl-L-methionine</keyword>
<dbReference type="PANTHER" id="PTHR43464">
    <property type="entry name" value="METHYLTRANSFERASE"/>
    <property type="match status" value="1"/>
</dbReference>
<organism evidence="5 6">
    <name type="scientific">Kroppenstedtia sanguinis</name>
    <dbReference type="NCBI Taxonomy" id="1380684"/>
    <lineage>
        <taxon>Bacteria</taxon>
        <taxon>Bacillati</taxon>
        <taxon>Bacillota</taxon>
        <taxon>Bacilli</taxon>
        <taxon>Bacillales</taxon>
        <taxon>Thermoactinomycetaceae</taxon>
        <taxon>Kroppenstedtia</taxon>
    </lineage>
</organism>
<name>A0ABW4C3T3_9BACL</name>